<accession>A0A150WZA9</accession>
<comment type="caution">
    <text evidence="14">The sequence shown here is derived from an EMBL/GenBank/DDBJ whole genome shotgun (WGS) entry which is preliminary data.</text>
</comment>
<dbReference type="InterPro" id="IPR036641">
    <property type="entry name" value="HPT_dom_sf"/>
</dbReference>
<feature type="domain" description="HPt" evidence="13">
    <location>
        <begin position="153"/>
        <end position="250"/>
    </location>
</feature>
<dbReference type="GO" id="GO:0004672">
    <property type="term" value="F:protein kinase activity"/>
    <property type="evidence" value="ECO:0007669"/>
    <property type="project" value="UniProtKB-ARBA"/>
</dbReference>
<keyword evidence="6" id="KW-0067">ATP-binding</keyword>
<keyword evidence="5" id="KW-0547">Nucleotide-binding</keyword>
<evidence type="ECO:0000313" key="15">
    <source>
        <dbReference type="Proteomes" id="UP000075606"/>
    </source>
</evidence>
<protein>
    <recommendedName>
        <fullName evidence="16">Response regulatory domain-containing protein</fullName>
    </recommendedName>
</protein>
<dbReference type="CDD" id="cd17546">
    <property type="entry name" value="REC_hyHK_CKI1_RcsC-like"/>
    <property type="match status" value="1"/>
</dbReference>
<evidence type="ECO:0000256" key="11">
    <source>
        <dbReference type="PROSITE-ProRule" id="PRU00169"/>
    </source>
</evidence>
<evidence type="ECO:0008006" key="16">
    <source>
        <dbReference type="Google" id="ProtNLM"/>
    </source>
</evidence>
<dbReference type="AlphaFoldDB" id="A0A150WZA9"/>
<name>A0A150WZA9_9BACT</name>
<evidence type="ECO:0000256" key="6">
    <source>
        <dbReference type="ARBA" id="ARBA00022840"/>
    </source>
</evidence>
<keyword evidence="8" id="KW-0902">Two-component regulatory system</keyword>
<feature type="modified residue" description="Phosphohistidine" evidence="10">
    <location>
        <position position="192"/>
    </location>
</feature>
<evidence type="ECO:0000256" key="2">
    <source>
        <dbReference type="ARBA" id="ARBA00022475"/>
    </source>
</evidence>
<dbReference type="OrthoDB" id="9796457at2"/>
<evidence type="ECO:0000256" key="8">
    <source>
        <dbReference type="ARBA" id="ARBA00023012"/>
    </source>
</evidence>
<organism evidence="14 15">
    <name type="scientific">Roseivirga spongicola</name>
    <dbReference type="NCBI Taxonomy" id="333140"/>
    <lineage>
        <taxon>Bacteria</taxon>
        <taxon>Pseudomonadati</taxon>
        <taxon>Bacteroidota</taxon>
        <taxon>Cytophagia</taxon>
        <taxon>Cytophagales</taxon>
        <taxon>Roseivirgaceae</taxon>
        <taxon>Roseivirga</taxon>
    </lineage>
</organism>
<dbReference type="SUPFAM" id="SSF47226">
    <property type="entry name" value="Histidine-containing phosphotransfer domain, HPT domain"/>
    <property type="match status" value="1"/>
</dbReference>
<evidence type="ECO:0000256" key="1">
    <source>
        <dbReference type="ARBA" id="ARBA00004651"/>
    </source>
</evidence>
<keyword evidence="7" id="KW-1133">Transmembrane helix</keyword>
<evidence type="ECO:0000256" key="5">
    <source>
        <dbReference type="ARBA" id="ARBA00022741"/>
    </source>
</evidence>
<keyword evidence="4" id="KW-0812">Transmembrane</keyword>
<dbReference type="GO" id="GO:0000160">
    <property type="term" value="P:phosphorelay signal transduction system"/>
    <property type="evidence" value="ECO:0007669"/>
    <property type="project" value="UniProtKB-KW"/>
</dbReference>
<dbReference type="Pfam" id="PF00072">
    <property type="entry name" value="Response_reg"/>
    <property type="match status" value="1"/>
</dbReference>
<evidence type="ECO:0000259" key="12">
    <source>
        <dbReference type="PROSITE" id="PS50110"/>
    </source>
</evidence>
<keyword evidence="3 11" id="KW-0597">Phosphoprotein</keyword>
<dbReference type="EMBL" id="LRPC01000031">
    <property type="protein sequence ID" value="KYG71815.1"/>
    <property type="molecule type" value="Genomic_DNA"/>
</dbReference>
<dbReference type="PROSITE" id="PS50894">
    <property type="entry name" value="HPT"/>
    <property type="match status" value="1"/>
</dbReference>
<dbReference type="PANTHER" id="PTHR45339:SF1">
    <property type="entry name" value="HYBRID SIGNAL TRANSDUCTION HISTIDINE KINASE J"/>
    <property type="match status" value="1"/>
</dbReference>
<comment type="subcellular location">
    <subcellularLocation>
        <location evidence="1">Cell membrane</location>
        <topology evidence="1">Multi-pass membrane protein</topology>
    </subcellularLocation>
</comment>
<keyword evidence="2" id="KW-1003">Cell membrane</keyword>
<dbReference type="SUPFAM" id="SSF52172">
    <property type="entry name" value="CheY-like"/>
    <property type="match status" value="1"/>
</dbReference>
<dbReference type="Proteomes" id="UP000075606">
    <property type="component" value="Unassembled WGS sequence"/>
</dbReference>
<dbReference type="GO" id="GO:0005886">
    <property type="term" value="C:plasma membrane"/>
    <property type="evidence" value="ECO:0007669"/>
    <property type="project" value="UniProtKB-SubCell"/>
</dbReference>
<dbReference type="InterPro" id="IPR001789">
    <property type="entry name" value="Sig_transdc_resp-reg_receiver"/>
</dbReference>
<dbReference type="InterPro" id="IPR011006">
    <property type="entry name" value="CheY-like_superfamily"/>
</dbReference>
<gene>
    <name evidence="14" type="ORF">AWW68_17520</name>
</gene>
<keyword evidence="15" id="KW-1185">Reference proteome</keyword>
<reference evidence="14 15" key="1">
    <citation type="submission" date="2016-01" db="EMBL/GenBank/DDBJ databases">
        <title>Genome sequencing of Roseivirga spongicola UST030701-084.</title>
        <authorList>
            <person name="Selvaratnam C."/>
            <person name="Thevarajoo S."/>
            <person name="Goh K.M."/>
            <person name="Ee R."/>
            <person name="Chan K.-G."/>
            <person name="Chong C.S."/>
        </authorList>
    </citation>
    <scope>NUCLEOTIDE SEQUENCE [LARGE SCALE GENOMIC DNA]</scope>
    <source>
        <strain evidence="14 15">UST030701-084</strain>
    </source>
</reference>
<evidence type="ECO:0000256" key="10">
    <source>
        <dbReference type="PROSITE-ProRule" id="PRU00110"/>
    </source>
</evidence>
<dbReference type="Pfam" id="PF01627">
    <property type="entry name" value="Hpt"/>
    <property type="match status" value="1"/>
</dbReference>
<dbReference type="Gene3D" id="3.40.50.2300">
    <property type="match status" value="1"/>
</dbReference>
<evidence type="ECO:0000259" key="13">
    <source>
        <dbReference type="PROSITE" id="PS50894"/>
    </source>
</evidence>
<dbReference type="GO" id="GO:0005524">
    <property type="term" value="F:ATP binding"/>
    <property type="evidence" value="ECO:0007669"/>
    <property type="project" value="UniProtKB-KW"/>
</dbReference>
<evidence type="ECO:0000256" key="4">
    <source>
        <dbReference type="ARBA" id="ARBA00022692"/>
    </source>
</evidence>
<evidence type="ECO:0000256" key="7">
    <source>
        <dbReference type="ARBA" id="ARBA00022989"/>
    </source>
</evidence>
<dbReference type="InterPro" id="IPR008207">
    <property type="entry name" value="Sig_transdc_His_kin_Hpt_dom"/>
</dbReference>
<dbReference type="RefSeq" id="WP_068224828.1">
    <property type="nucleotide sequence ID" value="NZ_CP139724.1"/>
</dbReference>
<evidence type="ECO:0000256" key="3">
    <source>
        <dbReference type="ARBA" id="ARBA00022553"/>
    </source>
</evidence>
<dbReference type="STRING" id="333140.AWW68_17520"/>
<dbReference type="PANTHER" id="PTHR45339">
    <property type="entry name" value="HYBRID SIGNAL TRANSDUCTION HISTIDINE KINASE J"/>
    <property type="match status" value="1"/>
</dbReference>
<dbReference type="SMART" id="SM00448">
    <property type="entry name" value="REC"/>
    <property type="match status" value="1"/>
</dbReference>
<feature type="domain" description="Response regulatory" evidence="12">
    <location>
        <begin position="7"/>
        <end position="122"/>
    </location>
</feature>
<evidence type="ECO:0000256" key="9">
    <source>
        <dbReference type="ARBA" id="ARBA00023136"/>
    </source>
</evidence>
<sequence>MNKTPGTILVIDDNEVNRKYLKTVLSHNGFEPLITSSGFEALEELKVKEVDLILIDIQMPEMDGFECFRQIKALFNLDCPILAITAFSDLTDKKQIIAFGFNDYIAKPVKPNVLIDTLSYWINNHSEIVTEGNHVMMEHVDKGILKDLLRFTDEESLLSLIDEFIEETKASLQSIAFLRSANKHAEILSILHNIKGNSGSFGFNLLSSKAAKIEAHIKEKRFEMAESDLDDFFEYTDFLLRDYQRLLNID</sequence>
<evidence type="ECO:0000313" key="14">
    <source>
        <dbReference type="EMBL" id="KYG71815.1"/>
    </source>
</evidence>
<keyword evidence="9" id="KW-0472">Membrane</keyword>
<dbReference type="PROSITE" id="PS50110">
    <property type="entry name" value="RESPONSE_REGULATORY"/>
    <property type="match status" value="1"/>
</dbReference>
<feature type="modified residue" description="4-aspartylphosphate" evidence="11">
    <location>
        <position position="56"/>
    </location>
</feature>
<dbReference type="Gene3D" id="1.20.120.160">
    <property type="entry name" value="HPT domain"/>
    <property type="match status" value="1"/>
</dbReference>
<proteinExistence type="predicted"/>